<dbReference type="PANTHER" id="PTHR30290:SF9">
    <property type="entry name" value="OLIGOPEPTIDE-BINDING PROTEIN APPA"/>
    <property type="match status" value="1"/>
</dbReference>
<reference evidence="7" key="1">
    <citation type="journal article" date="2015" name="Genome Announc.">
        <title>Complete Genome Sequence of the Bacteriochlorophyll b-Producing Photosynthetic Bacterium Blastochloris viridis.</title>
        <authorList>
            <person name="Tsukatani Y."/>
            <person name="Hirose Y."/>
            <person name="Harada J."/>
            <person name="Misawa N."/>
            <person name="Mori K."/>
            <person name="Inoue K."/>
            <person name="Tamiaki H."/>
        </authorList>
    </citation>
    <scope>NUCLEOTIDE SEQUENCE [LARGE SCALE GENOMIC DNA]</scope>
    <source>
        <strain evidence="7">DSM 133</strain>
    </source>
</reference>
<dbReference type="SUPFAM" id="SSF53850">
    <property type="entry name" value="Periplasmic binding protein-like II"/>
    <property type="match status" value="1"/>
</dbReference>
<dbReference type="InterPro" id="IPR030678">
    <property type="entry name" value="Peptide/Ni-bd"/>
</dbReference>
<sequence>MRLGPLIFIAALAMVCAASSDTDALTLRWARSQDATTLDPHVSNTGANNALLHSVYETLVIRDGDGVLVPALSVSWQVLPDDPTVWEFKLRPDVRFHDGSAFTAEDVVFSLARARAPGSDWRSVLLGIETVIAVDVLTVRIKTASPDALLIDNLSTLFMLDRGWSETHGVAEPQNPKDGGETYATRHANGTGPYLVTHREPGERTVLTRNEAYWGRREVPLAVSEIVYRPIPEHTTRIAALLSNEVDFVQDVPAHDIERLKAAKGIKVDIGAENRVIFLGFNLGRPELASSDVKGRNPFGDQRVREAVNLAINREAIRQLTMRGHALPVGILATPLTVGWTAELGAPPPFDPAKAKRLLAEAGYQRGFTVTLHCTNDRYVNDEGICQSVVGMLRRIGIRTRLVTQSHSVHFLALHRGECDLFLLGWGIITFDSSYVFTNLYRTRTATDGAWNVAGYSNPDIDNRIAALGTEVDRDRRKAAMVAIWQQLREDTVYVPLHVQSIAYAMRNGFDIRYDVTNHPKIKNVAAPKP</sequence>
<evidence type="ECO:0000313" key="7">
    <source>
        <dbReference type="EMBL" id="BAS00015.1"/>
    </source>
</evidence>
<dbReference type="GO" id="GO:0015833">
    <property type="term" value="P:peptide transport"/>
    <property type="evidence" value="ECO:0007669"/>
    <property type="project" value="TreeGrafter"/>
</dbReference>
<dbReference type="RefSeq" id="WP_082417027.1">
    <property type="nucleotide sequence ID" value="NZ_AP014854.2"/>
</dbReference>
<organism evidence="8 9">
    <name type="scientific">Blastochloris viridis</name>
    <name type="common">Rhodopseudomonas viridis</name>
    <dbReference type="NCBI Taxonomy" id="1079"/>
    <lineage>
        <taxon>Bacteria</taxon>
        <taxon>Pseudomonadati</taxon>
        <taxon>Pseudomonadota</taxon>
        <taxon>Alphaproteobacteria</taxon>
        <taxon>Hyphomicrobiales</taxon>
        <taxon>Blastochloridaceae</taxon>
        <taxon>Blastochloris</taxon>
    </lineage>
</organism>
<gene>
    <name evidence="8" type="primary">gsiB</name>
    <name evidence="7" type="ORF">BV133_2421</name>
    <name evidence="8" type="ORF">BVIRIDIS_17410</name>
</gene>
<dbReference type="PANTHER" id="PTHR30290">
    <property type="entry name" value="PERIPLASMIC BINDING COMPONENT OF ABC TRANSPORTER"/>
    <property type="match status" value="1"/>
</dbReference>
<evidence type="ECO:0000256" key="3">
    <source>
        <dbReference type="ARBA" id="ARBA00022448"/>
    </source>
</evidence>
<reference evidence="9" key="3">
    <citation type="journal article" date="2016" name="Genome Announc.">
        <title>Revised genome sequence of the purple photosynthetic bacterium Blastochloris viridis.</title>
        <authorList>
            <person name="Liu L.N."/>
            <person name="Faulkner M."/>
            <person name="Liu X."/>
            <person name="Huang F."/>
            <person name="Darby A.C."/>
            <person name="Hall N."/>
        </authorList>
    </citation>
    <scope>NUCLEOTIDE SEQUENCE [LARGE SCALE GENOMIC DNA]</scope>
    <source>
        <strain evidence="9">ATCC 19567 / DSM 133 / F</strain>
    </source>
</reference>
<evidence type="ECO:0000256" key="4">
    <source>
        <dbReference type="ARBA" id="ARBA00022729"/>
    </source>
</evidence>
<dbReference type="STRING" id="1079.BVIR_2295"/>
<dbReference type="PIRSF" id="PIRSF002741">
    <property type="entry name" value="MppA"/>
    <property type="match status" value="1"/>
</dbReference>
<feature type="domain" description="Solute-binding protein family 5" evidence="6">
    <location>
        <begin position="68"/>
        <end position="445"/>
    </location>
</feature>
<dbReference type="Pfam" id="PF00496">
    <property type="entry name" value="SBP_bac_5"/>
    <property type="match status" value="1"/>
</dbReference>
<dbReference type="AlphaFoldDB" id="A0A0H5BFZ0"/>
<dbReference type="Gene3D" id="3.40.190.10">
    <property type="entry name" value="Periplasmic binding protein-like II"/>
    <property type="match status" value="1"/>
</dbReference>
<accession>A0A0H5BFZ0</accession>
<dbReference type="GO" id="GO:1904680">
    <property type="term" value="F:peptide transmembrane transporter activity"/>
    <property type="evidence" value="ECO:0007669"/>
    <property type="project" value="TreeGrafter"/>
</dbReference>
<comment type="subcellular location">
    <subcellularLocation>
        <location evidence="1">Periplasm</location>
    </subcellularLocation>
</comment>
<evidence type="ECO:0000256" key="2">
    <source>
        <dbReference type="ARBA" id="ARBA00005695"/>
    </source>
</evidence>
<name>A0A0H5BFZ0_BLAVI</name>
<evidence type="ECO:0000259" key="6">
    <source>
        <dbReference type="Pfam" id="PF00496"/>
    </source>
</evidence>
<dbReference type="Proteomes" id="UP000065734">
    <property type="component" value="Chromosome I"/>
</dbReference>
<dbReference type="KEGG" id="bvr:BVIR_2295"/>
<dbReference type="GO" id="GO:0030288">
    <property type="term" value="C:outer membrane-bounded periplasmic space"/>
    <property type="evidence" value="ECO:0007669"/>
    <property type="project" value="UniProtKB-ARBA"/>
</dbReference>
<keyword evidence="4 5" id="KW-0732">Signal</keyword>
<dbReference type="EMBL" id="LN907867">
    <property type="protein sequence ID" value="CUU42727.1"/>
    <property type="molecule type" value="Genomic_DNA"/>
</dbReference>
<dbReference type="OrthoDB" id="9803988at2"/>
<proteinExistence type="inferred from homology"/>
<reference evidence="8" key="2">
    <citation type="submission" date="2015-11" db="EMBL/GenBank/DDBJ databases">
        <authorList>
            <person name="Zhang Y."/>
            <person name="Guo Z."/>
        </authorList>
    </citation>
    <scope>NUCLEOTIDE SEQUENCE</scope>
    <source>
        <strain evidence="8">1</strain>
    </source>
</reference>
<dbReference type="InterPro" id="IPR039424">
    <property type="entry name" value="SBP_5"/>
</dbReference>
<evidence type="ECO:0000256" key="5">
    <source>
        <dbReference type="SAM" id="SignalP"/>
    </source>
</evidence>
<comment type="similarity">
    <text evidence="2">Belongs to the bacterial solute-binding protein 5 family.</text>
</comment>
<feature type="signal peptide" evidence="5">
    <location>
        <begin position="1"/>
        <end position="20"/>
    </location>
</feature>
<keyword evidence="3" id="KW-0813">Transport</keyword>
<evidence type="ECO:0000313" key="9">
    <source>
        <dbReference type="Proteomes" id="UP000065734"/>
    </source>
</evidence>
<dbReference type="CDD" id="cd08498">
    <property type="entry name" value="PBP2_NikA_DppA_OppA_like_2"/>
    <property type="match status" value="1"/>
</dbReference>
<keyword evidence="9" id="KW-1185">Reference proteome</keyword>
<evidence type="ECO:0000313" key="8">
    <source>
        <dbReference type="EMBL" id="CUU42727.1"/>
    </source>
</evidence>
<dbReference type="EMBL" id="AP014854">
    <property type="protein sequence ID" value="BAS00015.1"/>
    <property type="molecule type" value="Genomic_DNA"/>
</dbReference>
<dbReference type="InterPro" id="IPR000914">
    <property type="entry name" value="SBP_5_dom"/>
</dbReference>
<feature type="chain" id="PRO_5014229150" evidence="5">
    <location>
        <begin position="21"/>
        <end position="530"/>
    </location>
</feature>
<dbReference type="GO" id="GO:0043190">
    <property type="term" value="C:ATP-binding cassette (ABC) transporter complex"/>
    <property type="evidence" value="ECO:0007669"/>
    <property type="project" value="InterPro"/>
</dbReference>
<evidence type="ECO:0000256" key="1">
    <source>
        <dbReference type="ARBA" id="ARBA00004418"/>
    </source>
</evidence>
<dbReference type="Gene3D" id="3.10.105.10">
    <property type="entry name" value="Dipeptide-binding Protein, Domain 3"/>
    <property type="match status" value="1"/>
</dbReference>
<protein>
    <submittedName>
        <fullName evidence="8">Glutathione-binding protein gsiB</fullName>
    </submittedName>
    <submittedName>
        <fullName evidence="7">Putative binding-protein-dependent transport protein (Periplasmic)</fullName>
    </submittedName>
</protein>